<feature type="compositionally biased region" description="Pro residues" evidence="1">
    <location>
        <begin position="1"/>
        <end position="12"/>
    </location>
</feature>
<gene>
    <name evidence="2" type="primary">PLESTB001330</name>
    <name evidence="2" type="ORF">PLESTB_000829300</name>
</gene>
<organism evidence="2 3">
    <name type="scientific">Pleodorina starrii</name>
    <dbReference type="NCBI Taxonomy" id="330485"/>
    <lineage>
        <taxon>Eukaryota</taxon>
        <taxon>Viridiplantae</taxon>
        <taxon>Chlorophyta</taxon>
        <taxon>core chlorophytes</taxon>
        <taxon>Chlorophyceae</taxon>
        <taxon>CS clade</taxon>
        <taxon>Chlamydomonadales</taxon>
        <taxon>Volvocaceae</taxon>
        <taxon>Pleodorina</taxon>
    </lineage>
</organism>
<comment type="caution">
    <text evidence="2">The sequence shown here is derived from an EMBL/GenBank/DDBJ whole genome shotgun (WGS) entry which is preliminary data.</text>
</comment>
<dbReference type="EMBL" id="BRXU01000009">
    <property type="protein sequence ID" value="GLC54151.1"/>
    <property type="molecule type" value="Genomic_DNA"/>
</dbReference>
<feature type="compositionally biased region" description="Low complexity" evidence="1">
    <location>
        <begin position="157"/>
        <end position="184"/>
    </location>
</feature>
<feature type="compositionally biased region" description="Pro residues" evidence="1">
    <location>
        <begin position="216"/>
        <end position="245"/>
    </location>
</feature>
<feature type="compositionally biased region" description="Gly residues" evidence="1">
    <location>
        <begin position="105"/>
        <end position="115"/>
    </location>
</feature>
<name>A0A9W6F3C3_9CHLO</name>
<sequence length="264" mass="27779">MPQLPPPPPPPQQSQNPTPSSQPTGASSATGAVVLQYDVTNGGGSRRSVSGAYRNPQEPCADPWVGSGGSDGPFSTAAAVAAVCRSAGQTAASDGGASVNVSGGVSDGGGGGGGGGRDRPTQPPQPPQHLYWGPSLEQHQGPMQPPQLRPPNFHPEQQPLHYQRPLYQPYLPYEPYLHRMQQQQRRLRYYPYPPSYSPHPLGCGTTGNRGGRPRAPRPPPPPPPPRPPPPPPPRPPPPPPPPRQQPQPCRAPEASGRGSRPGSV</sequence>
<evidence type="ECO:0000313" key="3">
    <source>
        <dbReference type="Proteomes" id="UP001165080"/>
    </source>
</evidence>
<feature type="compositionally biased region" description="Low complexity" evidence="1">
    <location>
        <begin position="91"/>
        <end position="104"/>
    </location>
</feature>
<keyword evidence="3" id="KW-1185">Reference proteome</keyword>
<proteinExistence type="predicted"/>
<evidence type="ECO:0000256" key="1">
    <source>
        <dbReference type="SAM" id="MobiDB-lite"/>
    </source>
</evidence>
<feature type="region of interest" description="Disordered" evidence="1">
    <location>
        <begin position="1"/>
        <end position="264"/>
    </location>
</feature>
<feature type="compositionally biased region" description="Low complexity" evidence="1">
    <location>
        <begin position="13"/>
        <end position="23"/>
    </location>
</feature>
<feature type="compositionally biased region" description="Pro residues" evidence="1">
    <location>
        <begin position="143"/>
        <end position="153"/>
    </location>
</feature>
<dbReference type="AlphaFoldDB" id="A0A9W6F3C3"/>
<protein>
    <submittedName>
        <fullName evidence="2">Uncharacterized protein</fullName>
    </submittedName>
</protein>
<dbReference type="PRINTS" id="PR01217">
    <property type="entry name" value="PRICHEXTENSN"/>
</dbReference>
<reference evidence="2 3" key="1">
    <citation type="journal article" date="2023" name="Commun. Biol.">
        <title>Reorganization of the ancestral sex-determining regions during the evolution of trioecy in Pleodorina starrii.</title>
        <authorList>
            <person name="Takahashi K."/>
            <person name="Suzuki S."/>
            <person name="Kawai-Toyooka H."/>
            <person name="Yamamoto K."/>
            <person name="Hamaji T."/>
            <person name="Ootsuki R."/>
            <person name="Yamaguchi H."/>
            <person name="Kawachi M."/>
            <person name="Higashiyama T."/>
            <person name="Nozaki H."/>
        </authorList>
    </citation>
    <scope>NUCLEOTIDE SEQUENCE [LARGE SCALE GENOMIC DNA]</scope>
    <source>
        <strain evidence="2 3">NIES-4479</strain>
    </source>
</reference>
<accession>A0A9W6F3C3</accession>
<dbReference type="Proteomes" id="UP001165080">
    <property type="component" value="Unassembled WGS sequence"/>
</dbReference>
<evidence type="ECO:0000313" key="2">
    <source>
        <dbReference type="EMBL" id="GLC54151.1"/>
    </source>
</evidence>